<sequence>MSRRQAYTRVERINFNLPEHVKGKGDVGYRVFECLNPQCRNMIQIQTEDLPPDFEFECEECGFQHKAGEVINIYEYNLINNTENRVIENGEFSILHDDYIAEALEYKYCIICGLLKPLQSFDIHSRRKTGRQGECRLCKHVYNSIKNQTRLTEQHREASQKRRLYVQFDSKNKIDVNEIYRRFDNKCFKCGLDLSADLVANSEKKMGNLDHTLPVYYLWPLTTNNATLLCKVHNGEKAEKWPGEFYSRQELASLSRLTGVEARVLAGAPIFNPEAIDILKNPKFVEGLVDKFSRYPNEVYNLRNRIKRVTGFDFFDNPNLKISANWVIEADKLI</sequence>
<reference evidence="1" key="1">
    <citation type="submission" date="2011-02" db="EMBL/GenBank/DDBJ databases">
        <title>EarI RM system.</title>
        <authorList>
            <person name="Lunnen K.D."/>
            <person name="Wilson G.G."/>
        </authorList>
    </citation>
    <scope>NUCLEOTIDE SEQUENCE</scope>
    <source>
        <strain evidence="1">NEB 450</strain>
    </source>
</reference>
<dbReference type="RefSeq" id="WP_123907118.1">
    <property type="nucleotide sequence ID" value="NZ_CP033817.1"/>
</dbReference>
<organism evidence="1">
    <name type="scientific">Klebsiella aerogenes</name>
    <name type="common">Enterobacter aerogenes</name>
    <dbReference type="NCBI Taxonomy" id="548"/>
    <lineage>
        <taxon>Bacteria</taxon>
        <taxon>Pseudomonadati</taxon>
        <taxon>Pseudomonadota</taxon>
        <taxon>Gammaproteobacteria</taxon>
        <taxon>Enterobacterales</taxon>
        <taxon>Enterobacteriaceae</taxon>
        <taxon>Klebsiella/Raoultella group</taxon>
        <taxon>Klebsiella</taxon>
    </lineage>
</organism>
<dbReference type="AlphaFoldDB" id="F1KC44"/>
<dbReference type="PATRIC" id="fig|548.101.peg.1757"/>
<gene>
    <name evidence="1" type="primary">earIR</name>
</gene>
<protein>
    <submittedName>
        <fullName evidence="1">EarI</fullName>
    </submittedName>
</protein>
<evidence type="ECO:0000313" key="1">
    <source>
        <dbReference type="EMBL" id="ADX97297.1"/>
    </source>
</evidence>
<dbReference type="Gene3D" id="1.10.30.50">
    <property type="match status" value="1"/>
</dbReference>
<dbReference type="EMBL" id="JF323046">
    <property type="protein sequence ID" value="ADX97297.1"/>
    <property type="molecule type" value="Genomic_DNA"/>
</dbReference>
<name>F1KC44_KLEAE</name>
<proteinExistence type="predicted"/>
<accession>F1KC44</accession>